<comment type="caution">
    <text evidence="1">The sequence shown here is derived from an EMBL/GenBank/DDBJ whole genome shotgun (WGS) entry which is preliminary data.</text>
</comment>
<protein>
    <submittedName>
        <fullName evidence="1">Uncharacterized protein</fullName>
    </submittedName>
</protein>
<organism evidence="1 2">
    <name type="scientific">Heyndrickxia acidicola</name>
    <dbReference type="NCBI Taxonomy" id="209389"/>
    <lineage>
        <taxon>Bacteria</taxon>
        <taxon>Bacillati</taxon>
        <taxon>Bacillota</taxon>
        <taxon>Bacilli</taxon>
        <taxon>Bacillales</taxon>
        <taxon>Bacillaceae</taxon>
        <taxon>Heyndrickxia</taxon>
    </lineage>
</organism>
<reference evidence="1 2" key="1">
    <citation type="submission" date="2023-03" db="EMBL/GenBank/DDBJ databases">
        <title>Bacillus Genome Sequencing.</title>
        <authorList>
            <person name="Dunlap C."/>
        </authorList>
    </citation>
    <scope>NUCLEOTIDE SEQUENCE [LARGE SCALE GENOMIC DNA]</scope>
    <source>
        <strain evidence="1 2">B-23453</strain>
    </source>
</reference>
<evidence type="ECO:0000313" key="2">
    <source>
        <dbReference type="Proteomes" id="UP001341444"/>
    </source>
</evidence>
<dbReference type="EMBL" id="JARMAB010000052">
    <property type="protein sequence ID" value="MED1206098.1"/>
    <property type="molecule type" value="Genomic_DNA"/>
</dbReference>
<evidence type="ECO:0000313" key="1">
    <source>
        <dbReference type="EMBL" id="MED1206098.1"/>
    </source>
</evidence>
<dbReference type="Proteomes" id="UP001341444">
    <property type="component" value="Unassembled WGS sequence"/>
</dbReference>
<name>A0ABU6MR51_9BACI</name>
<proteinExistence type="predicted"/>
<keyword evidence="2" id="KW-1185">Reference proteome</keyword>
<dbReference type="RefSeq" id="WP_066265361.1">
    <property type="nucleotide sequence ID" value="NZ_JARMAB010000052.1"/>
</dbReference>
<sequence length="101" mass="11358">MSNQEKDLRLWNKDGGCIVPFATRSQKLAMDLMKTVSVKGSIIKSFKEGKVLSTNCLNPLSIFHEGLSDKYKEIISDLDKNGLSVYHVLLSYFMVGKQTTK</sequence>
<gene>
    <name evidence="1" type="ORF">P4T90_24120</name>
</gene>
<accession>A0ABU6MR51</accession>